<gene>
    <name evidence="6" type="ORF">BHQ10_002547</name>
</gene>
<keyword evidence="2" id="KW-0238">DNA-binding</keyword>
<dbReference type="EMBL" id="MIKG01000003">
    <property type="protein sequence ID" value="RAO66535.1"/>
    <property type="molecule type" value="Genomic_DNA"/>
</dbReference>
<dbReference type="CDD" id="cd12148">
    <property type="entry name" value="fungal_TF_MHR"/>
    <property type="match status" value="2"/>
</dbReference>
<dbReference type="InterPro" id="IPR036864">
    <property type="entry name" value="Zn2-C6_fun-type_DNA-bd_sf"/>
</dbReference>
<reference evidence="6 7" key="1">
    <citation type="journal article" date="2017" name="Biotechnol. Biofuels">
        <title>Differential beta-glucosidase expression as a function of carbon source availability in Talaromyces amestolkiae: a genomic and proteomic approach.</title>
        <authorList>
            <person name="de Eugenio L.I."/>
            <person name="Mendez-Liter J.A."/>
            <person name="Nieto-Dominguez M."/>
            <person name="Alonso L."/>
            <person name="Gil-Munoz J."/>
            <person name="Barriuso J."/>
            <person name="Prieto A."/>
            <person name="Martinez M.J."/>
        </authorList>
    </citation>
    <scope>NUCLEOTIDE SEQUENCE [LARGE SCALE GENOMIC DNA]</scope>
    <source>
        <strain evidence="6 7">CIB</strain>
    </source>
</reference>
<dbReference type="Gene3D" id="4.10.240.10">
    <property type="entry name" value="Zn(2)-C6 fungal-type DNA-binding domain"/>
    <property type="match status" value="1"/>
</dbReference>
<dbReference type="Pfam" id="PF04082">
    <property type="entry name" value="Fungal_trans"/>
    <property type="match status" value="2"/>
</dbReference>
<dbReference type="OrthoDB" id="271595at2759"/>
<dbReference type="PANTHER" id="PTHR31668:SF30">
    <property type="entry name" value="ZN(II)2CYS6 TRANSCRIPTION FACTOR (EUROFUNG)"/>
    <property type="match status" value="1"/>
</dbReference>
<dbReference type="GO" id="GO:0003677">
    <property type="term" value="F:DNA binding"/>
    <property type="evidence" value="ECO:0007669"/>
    <property type="project" value="UniProtKB-KW"/>
</dbReference>
<keyword evidence="1" id="KW-0805">Transcription regulation</keyword>
<evidence type="ECO:0000256" key="2">
    <source>
        <dbReference type="ARBA" id="ARBA00023125"/>
    </source>
</evidence>
<proteinExistence type="predicted"/>
<dbReference type="SMART" id="SM00906">
    <property type="entry name" value="Fungal_trans"/>
    <property type="match status" value="1"/>
</dbReference>
<dbReference type="InterPro" id="IPR007219">
    <property type="entry name" value="XnlR_reg_dom"/>
</dbReference>
<keyword evidence="3" id="KW-0804">Transcription</keyword>
<evidence type="ECO:0000313" key="7">
    <source>
        <dbReference type="Proteomes" id="UP000249363"/>
    </source>
</evidence>
<keyword evidence="7" id="KW-1185">Reference proteome</keyword>
<organism evidence="6 7">
    <name type="scientific">Talaromyces amestolkiae</name>
    <dbReference type="NCBI Taxonomy" id="1196081"/>
    <lineage>
        <taxon>Eukaryota</taxon>
        <taxon>Fungi</taxon>
        <taxon>Dikarya</taxon>
        <taxon>Ascomycota</taxon>
        <taxon>Pezizomycotina</taxon>
        <taxon>Eurotiomycetes</taxon>
        <taxon>Eurotiomycetidae</taxon>
        <taxon>Eurotiales</taxon>
        <taxon>Trichocomaceae</taxon>
        <taxon>Talaromyces</taxon>
        <taxon>Talaromyces sect. Talaromyces</taxon>
    </lineage>
</organism>
<dbReference type="GeneID" id="63791764"/>
<dbReference type="RefSeq" id="XP_040731052.1">
    <property type="nucleotide sequence ID" value="XM_040874705.1"/>
</dbReference>
<evidence type="ECO:0000259" key="5">
    <source>
        <dbReference type="SMART" id="SM00906"/>
    </source>
</evidence>
<evidence type="ECO:0000256" key="4">
    <source>
        <dbReference type="ARBA" id="ARBA00023242"/>
    </source>
</evidence>
<sequence>MEYPVVFHMVSDSKAVSSVGDYTEADAIESMIRPCGPRLIRLFWLVVQPSYPLLDKRRFMELYNISYRKIGAALLGAVYLNAIQWWNYDSELSLQPPPNSTRLRKLTLDTIMNEFHRPHLSSIEAMLLYLQRTDYEPLTSDHTFSRGLTSQMLAVAEAIGLHVDASEWTIPEWERAQRRRISWALYMQEKWTAISYGRPSHILEVNWTVKDPCLLDFEPCGEQANNTLQLSTSYEHISGQIFLLMCSLSRPCETCILNGFECTFLNPQKKRGPPAHRVTQIKERQGQARRSSGSADSASLASLHGTSVSATVDLPTFDDSQTPGEQDFGFGLLLDKNATEATWNSPSHPDSWLPDNFNSQTGSLFDFPGANIFVKQALPPIIDDVNLNFDESMPFMGGDINAHDTQSVNSMGAPNASTSKTEFWPPYIQETNLIPWIDVFFDRLHPTLPVLDRSSLFTRLFQREHRQNPQFGAMILSLCAFALTQPIDIIERPSSSSRADHARMMMTEATKMHSSSDFGEHPTVESVLTSFFLFGFLFGSNQHNAARLRLREAVDLASILGLNDPSTYTNHSSEYKGQLLRIYLVLSVTERAYALQRRLPVNFVNPPSNPIGSVDEMDNTTRRLVSGIIVHNEKDAAAMMGLTLLMEVFDSIDEAIIVCWNSRCSIITTGKCQTLIESKAINMYRILAQVSNVNRYMQRKNKDHFIVDSDPDLPKQNGGDNTSQSVSEELNVVRVMRDFLSETQCADVLVTQKWVLDRLWNLCFSHGLLRQHSEQPELCFRFAFDNGVKTLELCRSLRISAMEAHGVGIVSI</sequence>
<feature type="domain" description="Xylanolytic transcriptional activator regulatory" evidence="5">
    <location>
        <begin position="145"/>
        <end position="218"/>
    </location>
</feature>
<comment type="caution">
    <text evidence="6">The sequence shown here is derived from an EMBL/GenBank/DDBJ whole genome shotgun (WGS) entry which is preliminary data.</text>
</comment>
<evidence type="ECO:0000256" key="1">
    <source>
        <dbReference type="ARBA" id="ARBA00023015"/>
    </source>
</evidence>
<evidence type="ECO:0000313" key="6">
    <source>
        <dbReference type="EMBL" id="RAO66535.1"/>
    </source>
</evidence>
<protein>
    <recommendedName>
        <fullName evidence="5">Xylanolytic transcriptional activator regulatory domain-containing protein</fullName>
    </recommendedName>
</protein>
<dbReference type="STRING" id="1196081.A0A364KSL3"/>
<dbReference type="InterPro" id="IPR050797">
    <property type="entry name" value="Carb_Metab_Trans_Reg"/>
</dbReference>
<dbReference type="GO" id="GO:0008270">
    <property type="term" value="F:zinc ion binding"/>
    <property type="evidence" value="ECO:0007669"/>
    <property type="project" value="InterPro"/>
</dbReference>
<name>A0A364KSL3_TALAM</name>
<dbReference type="GO" id="GO:0006351">
    <property type="term" value="P:DNA-templated transcription"/>
    <property type="evidence" value="ECO:0007669"/>
    <property type="project" value="InterPro"/>
</dbReference>
<dbReference type="PANTHER" id="PTHR31668">
    <property type="entry name" value="GLUCOSE TRANSPORT TRANSCRIPTION REGULATOR RGT1-RELATED-RELATED"/>
    <property type="match status" value="1"/>
</dbReference>
<evidence type="ECO:0000256" key="3">
    <source>
        <dbReference type="ARBA" id="ARBA00023163"/>
    </source>
</evidence>
<dbReference type="AlphaFoldDB" id="A0A364KSL3"/>
<accession>A0A364KSL3</accession>
<dbReference type="GO" id="GO:0000981">
    <property type="term" value="F:DNA-binding transcription factor activity, RNA polymerase II-specific"/>
    <property type="evidence" value="ECO:0007669"/>
    <property type="project" value="InterPro"/>
</dbReference>
<keyword evidence="4" id="KW-0539">Nucleus</keyword>
<dbReference type="Proteomes" id="UP000249363">
    <property type="component" value="Unassembled WGS sequence"/>
</dbReference>